<feature type="transmembrane region" description="Helical" evidence="7">
    <location>
        <begin position="157"/>
        <end position="183"/>
    </location>
</feature>
<feature type="domain" description="TRAP C4-dicarboxylate transport system permease DctM subunit" evidence="8">
    <location>
        <begin position="28"/>
        <end position="443"/>
    </location>
</feature>
<feature type="transmembrane region" description="Helical" evidence="7">
    <location>
        <begin position="69"/>
        <end position="91"/>
    </location>
</feature>
<feature type="transmembrane region" description="Helical" evidence="7">
    <location>
        <begin position="189"/>
        <end position="213"/>
    </location>
</feature>
<evidence type="ECO:0000256" key="6">
    <source>
        <dbReference type="ARBA" id="ARBA00023136"/>
    </source>
</evidence>
<evidence type="ECO:0000313" key="10">
    <source>
        <dbReference type="Proteomes" id="UP000004848"/>
    </source>
</evidence>
<keyword evidence="7" id="KW-0813">Transport</keyword>
<proteinExistence type="inferred from homology"/>
<evidence type="ECO:0000313" key="9">
    <source>
        <dbReference type="EMBL" id="EAV42543.1"/>
    </source>
</evidence>
<feature type="transmembrane region" description="Helical" evidence="7">
    <location>
        <begin position="120"/>
        <end position="145"/>
    </location>
</feature>
<dbReference type="AlphaFoldDB" id="A0NXL6"/>
<dbReference type="eggNOG" id="COG4664">
    <property type="taxonomic scope" value="Bacteria"/>
</dbReference>
<keyword evidence="2" id="KW-1003">Cell membrane</keyword>
<dbReference type="InterPro" id="IPR010656">
    <property type="entry name" value="DctM"/>
</dbReference>
<dbReference type="PANTHER" id="PTHR33362:SF7">
    <property type="entry name" value="SLL1103 PROTEIN"/>
    <property type="match status" value="1"/>
</dbReference>
<dbReference type="Pfam" id="PF06808">
    <property type="entry name" value="DctM"/>
    <property type="match status" value="1"/>
</dbReference>
<feature type="transmembrane region" description="Helical" evidence="7">
    <location>
        <begin position="340"/>
        <end position="373"/>
    </location>
</feature>
<dbReference type="GO" id="GO:0022857">
    <property type="term" value="F:transmembrane transporter activity"/>
    <property type="evidence" value="ECO:0007669"/>
    <property type="project" value="UniProtKB-UniRule"/>
</dbReference>
<dbReference type="NCBIfam" id="TIGR00786">
    <property type="entry name" value="dctM"/>
    <property type="match status" value="1"/>
</dbReference>
<reference evidence="9 10" key="1">
    <citation type="submission" date="2006-05" db="EMBL/GenBank/DDBJ databases">
        <authorList>
            <person name="King G."/>
            <person name="Ferriera S."/>
            <person name="Johnson J."/>
            <person name="Kravitz S."/>
            <person name="Beeson K."/>
            <person name="Sutton G."/>
            <person name="Rogers Y.-H."/>
            <person name="Friedman R."/>
            <person name="Frazier M."/>
            <person name="Venter J.C."/>
        </authorList>
    </citation>
    <scope>NUCLEOTIDE SEQUENCE [LARGE SCALE GENOMIC DNA]</scope>
    <source>
        <strain evidence="10">ATCC 25650 / DSM 13394 / JCM 20685 / NBRC 16684 / NCIMB 2208 / IAM 12614 / B1</strain>
    </source>
</reference>
<evidence type="ECO:0000259" key="8">
    <source>
        <dbReference type="Pfam" id="PF06808"/>
    </source>
</evidence>
<comment type="subcellular location">
    <subcellularLocation>
        <location evidence="1 7">Cell inner membrane</location>
        <topology evidence="1 7">Multi-pass membrane protein</topology>
    </subcellularLocation>
</comment>
<feature type="transmembrane region" description="Helical" evidence="7">
    <location>
        <begin position="25"/>
        <end position="57"/>
    </location>
</feature>
<evidence type="ECO:0000256" key="5">
    <source>
        <dbReference type="ARBA" id="ARBA00022989"/>
    </source>
</evidence>
<organism evidence="9 10">
    <name type="scientific">Roseibium aggregatum (strain ATCC 25650 / DSM 13394 / JCM 20685 / NBRC 16684 / NCIMB 2208 / IAM 12614 / B1)</name>
    <name type="common">Stappia aggregata</name>
    <dbReference type="NCBI Taxonomy" id="384765"/>
    <lineage>
        <taxon>Bacteria</taxon>
        <taxon>Pseudomonadati</taxon>
        <taxon>Pseudomonadota</taxon>
        <taxon>Alphaproteobacteria</taxon>
        <taxon>Hyphomicrobiales</taxon>
        <taxon>Stappiaceae</taxon>
        <taxon>Roseibium</taxon>
    </lineage>
</organism>
<dbReference type="EMBL" id="AAUW01000014">
    <property type="protein sequence ID" value="EAV42543.1"/>
    <property type="molecule type" value="Genomic_DNA"/>
</dbReference>
<keyword evidence="3 7" id="KW-0997">Cell inner membrane</keyword>
<dbReference type="GO" id="GO:0005886">
    <property type="term" value="C:plasma membrane"/>
    <property type="evidence" value="ECO:0007669"/>
    <property type="project" value="UniProtKB-SubCell"/>
</dbReference>
<sequence>MTLPTANAEANEMGLNDLGIEYGTILLVGSIFVLLLTGQPLAWVTGLVALVFTFGWFGGNALPLVTARIFGFITEYSLVAIPMFILMAALLDRSGIAKDLFNGMRVLAGRLPGGVAVQTLIVATLMAAMSGVIGGEIVLLGILALPQMLRLGYDRDLSIGVVCAGGSLGTMMPPSIVLIIYGLVASVSIADLFVAAVTPALMLLGCYIAYVLVRCVRNPDLGPPISVEERAEETVGSAIRSLVAPVFIVVAVLGSIYGGIASITEAAALGVSSVLIISLLRRELNTRMLQDSLVHTLETCGMIIWIGIAAAVLVGVYNLMGGNRFVSAVMLGLDASPVAVILIMMLILLVLGMFLDWIGIALLTLPIFVPIVVQLGYDPIWFGILFAVNMQVSYLTPPFGPAAFYLKSVAPPDITLGNIYGALLPFIVLQLFVLAILLFFPSITTWML</sequence>
<dbReference type="Proteomes" id="UP000004848">
    <property type="component" value="Unassembled WGS sequence"/>
</dbReference>
<gene>
    <name evidence="9" type="ORF">SIAM614_28287</name>
</gene>
<comment type="function">
    <text evidence="7">Part of the tripartite ATP-independent periplasmic (TRAP) transport system.</text>
</comment>
<evidence type="ECO:0000256" key="3">
    <source>
        <dbReference type="ARBA" id="ARBA00022519"/>
    </source>
</evidence>
<feature type="transmembrane region" description="Helical" evidence="7">
    <location>
        <begin position="234"/>
        <end position="254"/>
    </location>
</feature>
<evidence type="ECO:0000256" key="4">
    <source>
        <dbReference type="ARBA" id="ARBA00022692"/>
    </source>
</evidence>
<keyword evidence="6 7" id="KW-0472">Membrane</keyword>
<dbReference type="InterPro" id="IPR004681">
    <property type="entry name" value="TRAP_DctM"/>
</dbReference>
<evidence type="ECO:0000256" key="1">
    <source>
        <dbReference type="ARBA" id="ARBA00004429"/>
    </source>
</evidence>
<dbReference type="PIRSF" id="PIRSF006066">
    <property type="entry name" value="HI0050"/>
    <property type="match status" value="1"/>
</dbReference>
<comment type="subunit">
    <text evidence="7">The complex comprises the extracytoplasmic solute receptor protein and the two transmembrane proteins.</text>
</comment>
<name>A0NXL6_ROSAI</name>
<feature type="transmembrane region" description="Helical" evidence="7">
    <location>
        <begin position="380"/>
        <end position="399"/>
    </location>
</feature>
<feature type="transmembrane region" description="Helical" evidence="7">
    <location>
        <begin position="300"/>
        <end position="320"/>
    </location>
</feature>
<comment type="caution">
    <text evidence="7">Lacks conserved residue(s) required for the propagation of feature annotation.</text>
</comment>
<comment type="similarity">
    <text evidence="7">Belongs to the TRAP transporter large permease family.</text>
</comment>
<keyword evidence="5 7" id="KW-1133">Transmembrane helix</keyword>
<comment type="caution">
    <text evidence="9">The sequence shown here is derived from an EMBL/GenBank/DDBJ whole genome shotgun (WGS) entry which is preliminary data.</text>
</comment>
<evidence type="ECO:0000256" key="7">
    <source>
        <dbReference type="RuleBase" id="RU369079"/>
    </source>
</evidence>
<dbReference type="PANTHER" id="PTHR33362">
    <property type="entry name" value="SIALIC ACID TRAP TRANSPORTER PERMEASE PROTEIN SIAT-RELATED"/>
    <property type="match status" value="1"/>
</dbReference>
<feature type="transmembrane region" description="Helical" evidence="7">
    <location>
        <begin position="419"/>
        <end position="440"/>
    </location>
</feature>
<evidence type="ECO:0000256" key="2">
    <source>
        <dbReference type="ARBA" id="ARBA00022475"/>
    </source>
</evidence>
<protein>
    <recommendedName>
        <fullName evidence="7">TRAP transporter large permease protein</fullName>
    </recommendedName>
</protein>
<accession>A0NXL6</accession>
<keyword evidence="4 7" id="KW-0812">Transmembrane</keyword>